<dbReference type="AlphaFoldDB" id="A0A3P7DGE9"/>
<protein>
    <submittedName>
        <fullName evidence="2 5">Uncharacterized protein</fullName>
    </submittedName>
</protein>
<evidence type="ECO:0000313" key="2">
    <source>
        <dbReference type="EMBL" id="VDM08871.1"/>
    </source>
</evidence>
<dbReference type="Proteomes" id="UP000093561">
    <property type="component" value="Unassembled WGS sequence"/>
</dbReference>
<dbReference type="EMBL" id="UYWW01000590">
    <property type="protein sequence ID" value="VDM08871.1"/>
    <property type="molecule type" value="Genomic_DNA"/>
</dbReference>
<keyword evidence="1" id="KW-0732">Signal</keyword>
<gene>
    <name evidence="2" type="ORF">WBA_LOCUS2257</name>
</gene>
<reference evidence="3" key="1">
    <citation type="submission" date="2015-03" db="EMBL/GenBank/DDBJ databases">
        <title>Wuchereria bancrofti Genome Sequencing Papua New Guinea Strain.</title>
        <authorList>
            <person name="Small S.T."/>
            <person name="Serre D."/>
            <person name="Zimmerman P.A."/>
        </authorList>
    </citation>
    <scope>NUCLEOTIDE SEQUENCE [LARGE SCALE GENOMIC DNA]</scope>
    <source>
        <strain evidence="3">pt0022</strain>
    </source>
</reference>
<proteinExistence type="predicted"/>
<organism evidence="2 4">
    <name type="scientific">Wuchereria bancrofti</name>
    <dbReference type="NCBI Taxonomy" id="6293"/>
    <lineage>
        <taxon>Eukaryota</taxon>
        <taxon>Metazoa</taxon>
        <taxon>Ecdysozoa</taxon>
        <taxon>Nematoda</taxon>
        <taxon>Chromadorea</taxon>
        <taxon>Rhabditida</taxon>
        <taxon>Spirurina</taxon>
        <taxon>Spiruromorpha</taxon>
        <taxon>Filarioidea</taxon>
        <taxon>Onchocercidae</taxon>
        <taxon>Wuchereria</taxon>
    </lineage>
</organism>
<dbReference type="Proteomes" id="UP000270924">
    <property type="component" value="Unassembled WGS sequence"/>
</dbReference>
<name>A0A3P7DGE9_WUCBA</name>
<keyword evidence="4" id="KW-1185">Reference proteome</keyword>
<dbReference type="OrthoDB" id="5852133at2759"/>
<dbReference type="OMA" id="CWYDSIG"/>
<dbReference type="WBParaSite" id="mrna-Wban_08811">
    <property type="protein sequence ID" value="mrna-Wban_08811"/>
    <property type="gene ID" value="Wban_08811"/>
</dbReference>
<evidence type="ECO:0000313" key="4">
    <source>
        <dbReference type="Proteomes" id="UP000270924"/>
    </source>
</evidence>
<reference evidence="5" key="4">
    <citation type="submission" date="2024-02" db="UniProtKB">
        <authorList>
            <consortium name="WormBaseParasite"/>
        </authorList>
    </citation>
    <scope>IDENTIFICATION</scope>
    <source>
        <strain evidence="5">pt0022</strain>
    </source>
</reference>
<dbReference type="InParanoid" id="A0A3P7DGE9"/>
<reference evidence="3" key="2">
    <citation type="journal article" date="2016" name="Mol. Ecol.">
        <title>Population genomics of the filarial nematode parasite Wuchereria bancrofti from mosquitoes.</title>
        <authorList>
            <person name="Small S.T."/>
            <person name="Reimer L.J."/>
            <person name="Tisch D.J."/>
            <person name="King C.L."/>
            <person name="Christensen B.M."/>
            <person name="Siba P.M."/>
            <person name="Kazura J.W."/>
            <person name="Serre D."/>
            <person name="Zimmerman P.A."/>
        </authorList>
    </citation>
    <scope>NUCLEOTIDE SEQUENCE</scope>
    <source>
        <strain evidence="3">pt0022</strain>
    </source>
</reference>
<reference evidence="2 4" key="3">
    <citation type="submission" date="2018-11" db="EMBL/GenBank/DDBJ databases">
        <authorList>
            <consortium name="Pathogen Informatics"/>
        </authorList>
    </citation>
    <scope>NUCLEOTIDE SEQUENCE [LARGE SCALE GENOMIC DNA]</scope>
</reference>
<feature type="chain" id="PRO_5018101144" evidence="1">
    <location>
        <begin position="19"/>
        <end position="141"/>
    </location>
</feature>
<sequence>MIQHIAIFLSTILIVITAQTCCPSSAGGLSNKRSINILIPIPYHSPFSGLSGSRGTLDSFGGGMGNLGFGLGSGLGSGLGNFGGGWGSGLGNFGGGLGAFQNPFYFGYFTRYLGRANANGMCPAGVNVNGRCWYDSIGNNK</sequence>
<evidence type="ECO:0000256" key="1">
    <source>
        <dbReference type="SAM" id="SignalP"/>
    </source>
</evidence>
<evidence type="ECO:0000313" key="5">
    <source>
        <dbReference type="WBParaSite" id="mrna-Wban_08811"/>
    </source>
</evidence>
<feature type="signal peptide" evidence="1">
    <location>
        <begin position="1"/>
        <end position="18"/>
    </location>
</feature>
<evidence type="ECO:0000313" key="3">
    <source>
        <dbReference type="Proteomes" id="UP000093561"/>
    </source>
</evidence>
<accession>A0A3P7DGE9</accession>